<reference evidence="17 18" key="1">
    <citation type="submission" date="2020-08" db="EMBL/GenBank/DDBJ databases">
        <title>Genomic Encyclopedia of Type Strains, Phase IV (KMG-IV): sequencing the most valuable type-strain genomes for metagenomic binning, comparative biology and taxonomic classification.</title>
        <authorList>
            <person name="Goeker M."/>
        </authorList>
    </citation>
    <scope>NUCLEOTIDE SEQUENCE [LARGE SCALE GENOMIC DNA]</scope>
    <source>
        <strain evidence="17 18">DSM 16325</strain>
    </source>
</reference>
<evidence type="ECO:0000256" key="9">
    <source>
        <dbReference type="ARBA" id="ARBA00022840"/>
    </source>
</evidence>
<dbReference type="UniPathway" id="UPA00074">
    <property type="reaction ID" value="UER00125"/>
</dbReference>
<dbReference type="AlphaFoldDB" id="A0A7W8IRA3"/>
<dbReference type="InterPro" id="IPR016185">
    <property type="entry name" value="PreATP-grasp_dom_sf"/>
</dbReference>
<evidence type="ECO:0000256" key="4">
    <source>
        <dbReference type="ARBA" id="ARBA00013255"/>
    </source>
</evidence>
<dbReference type="InterPro" id="IPR000115">
    <property type="entry name" value="PRibGlycinamide_synth"/>
</dbReference>
<evidence type="ECO:0000313" key="17">
    <source>
        <dbReference type="EMBL" id="MBB5325174.1"/>
    </source>
</evidence>
<evidence type="ECO:0000256" key="12">
    <source>
        <dbReference type="ARBA" id="ARBA00042242"/>
    </source>
</evidence>
<comment type="similarity">
    <text evidence="11 14">Belongs to the GARS family.</text>
</comment>
<dbReference type="InterPro" id="IPR011054">
    <property type="entry name" value="Rudment_hybrid_motif"/>
</dbReference>
<keyword evidence="10" id="KW-0464">Manganese</keyword>
<feature type="domain" description="ATP-grasp" evidence="16">
    <location>
        <begin position="107"/>
        <end position="313"/>
    </location>
</feature>
<evidence type="ECO:0000256" key="1">
    <source>
        <dbReference type="ARBA" id="ARBA00001936"/>
    </source>
</evidence>
<evidence type="ECO:0000256" key="7">
    <source>
        <dbReference type="ARBA" id="ARBA00022741"/>
    </source>
</evidence>
<dbReference type="InterPro" id="IPR020561">
    <property type="entry name" value="PRibGlycinamid_synth_ATP-grasp"/>
</dbReference>
<dbReference type="InterPro" id="IPR013815">
    <property type="entry name" value="ATP_grasp_subdomain_1"/>
</dbReference>
<evidence type="ECO:0000256" key="8">
    <source>
        <dbReference type="ARBA" id="ARBA00022755"/>
    </source>
</evidence>
<dbReference type="InterPro" id="IPR020560">
    <property type="entry name" value="PRibGlycinamide_synth_C-dom"/>
</dbReference>
<dbReference type="GO" id="GO:0006189">
    <property type="term" value="P:'de novo' IMP biosynthetic process"/>
    <property type="evidence" value="ECO:0007669"/>
    <property type="project" value="UniProtKB-UniRule"/>
</dbReference>
<keyword evidence="6" id="KW-0479">Metal-binding</keyword>
<proteinExistence type="inferred from homology"/>
<accession>A0A7W8IRA3</accession>
<evidence type="ECO:0000256" key="10">
    <source>
        <dbReference type="ARBA" id="ARBA00023211"/>
    </source>
</evidence>
<evidence type="ECO:0000256" key="11">
    <source>
        <dbReference type="ARBA" id="ARBA00038345"/>
    </source>
</evidence>
<evidence type="ECO:0000313" key="18">
    <source>
        <dbReference type="Proteomes" id="UP000520011"/>
    </source>
</evidence>
<dbReference type="InterPro" id="IPR020562">
    <property type="entry name" value="PRibGlycinamide_synth_N"/>
</dbReference>
<dbReference type="Gene3D" id="3.30.470.20">
    <property type="entry name" value="ATP-grasp fold, B domain"/>
    <property type="match status" value="1"/>
</dbReference>
<dbReference type="SUPFAM" id="SSF52440">
    <property type="entry name" value="PreATP-grasp domain"/>
    <property type="match status" value="1"/>
</dbReference>
<dbReference type="GO" id="GO:0005524">
    <property type="term" value="F:ATP binding"/>
    <property type="evidence" value="ECO:0007669"/>
    <property type="project" value="UniProtKB-UniRule"/>
</dbReference>
<evidence type="ECO:0000256" key="15">
    <source>
        <dbReference type="PROSITE-ProRule" id="PRU00409"/>
    </source>
</evidence>
<dbReference type="FunFam" id="3.90.600.10:FF:000001">
    <property type="entry name" value="Trifunctional purine biosynthetic protein adenosine-3"/>
    <property type="match status" value="1"/>
</dbReference>
<evidence type="ECO:0000259" key="16">
    <source>
        <dbReference type="PROSITE" id="PS50975"/>
    </source>
</evidence>
<comment type="catalytic activity">
    <reaction evidence="14">
        <text>5-phospho-beta-D-ribosylamine + glycine + ATP = N(1)-(5-phospho-beta-D-ribosyl)glycinamide + ADP + phosphate + H(+)</text>
        <dbReference type="Rhea" id="RHEA:17453"/>
        <dbReference type="ChEBI" id="CHEBI:15378"/>
        <dbReference type="ChEBI" id="CHEBI:30616"/>
        <dbReference type="ChEBI" id="CHEBI:43474"/>
        <dbReference type="ChEBI" id="CHEBI:57305"/>
        <dbReference type="ChEBI" id="CHEBI:58681"/>
        <dbReference type="ChEBI" id="CHEBI:143788"/>
        <dbReference type="ChEBI" id="CHEBI:456216"/>
        <dbReference type="EC" id="6.3.4.13"/>
    </reaction>
</comment>
<dbReference type="Pfam" id="PF02843">
    <property type="entry name" value="GARS_C"/>
    <property type="match status" value="1"/>
</dbReference>
<dbReference type="GO" id="GO:0009113">
    <property type="term" value="P:purine nucleobase biosynthetic process"/>
    <property type="evidence" value="ECO:0007669"/>
    <property type="project" value="InterPro"/>
</dbReference>
<keyword evidence="7 15" id="KW-0547">Nucleotide-binding</keyword>
<dbReference type="GO" id="GO:0046872">
    <property type="term" value="F:metal ion binding"/>
    <property type="evidence" value="ECO:0007669"/>
    <property type="project" value="UniProtKB-KW"/>
</dbReference>
<dbReference type="InterPro" id="IPR011761">
    <property type="entry name" value="ATP-grasp"/>
</dbReference>
<keyword evidence="5 14" id="KW-0436">Ligase</keyword>
<dbReference type="Pfam" id="PF02844">
    <property type="entry name" value="GARS_N"/>
    <property type="match status" value="1"/>
</dbReference>
<dbReference type="RefSeq" id="WP_183254476.1">
    <property type="nucleotide sequence ID" value="NZ_JACHEP010000012.1"/>
</dbReference>
<dbReference type="Gene3D" id="3.30.1490.20">
    <property type="entry name" value="ATP-grasp fold, A domain"/>
    <property type="match status" value="1"/>
</dbReference>
<comment type="caution">
    <text evidence="17">The sequence shown here is derived from an EMBL/GenBank/DDBJ whole genome shotgun (WGS) entry which is preliminary data.</text>
</comment>
<dbReference type="FunFam" id="3.40.50.20:FF:000006">
    <property type="entry name" value="Phosphoribosylamine--glycine ligase, chloroplastic"/>
    <property type="match status" value="1"/>
</dbReference>
<dbReference type="Proteomes" id="UP000520011">
    <property type="component" value="Unassembled WGS sequence"/>
</dbReference>
<dbReference type="EMBL" id="JACHEP010000012">
    <property type="protein sequence ID" value="MBB5325174.1"/>
    <property type="molecule type" value="Genomic_DNA"/>
</dbReference>
<dbReference type="SMART" id="SM01210">
    <property type="entry name" value="GARS_C"/>
    <property type="match status" value="1"/>
</dbReference>
<dbReference type="SMART" id="SM01209">
    <property type="entry name" value="GARS_A"/>
    <property type="match status" value="1"/>
</dbReference>
<dbReference type="GO" id="GO:0004637">
    <property type="term" value="F:phosphoribosylamine-glycine ligase activity"/>
    <property type="evidence" value="ECO:0007669"/>
    <property type="project" value="UniProtKB-UniRule"/>
</dbReference>
<dbReference type="PROSITE" id="PS00184">
    <property type="entry name" value="GARS"/>
    <property type="match status" value="1"/>
</dbReference>
<comment type="pathway">
    <text evidence="3 14">Purine metabolism; IMP biosynthesis via de novo pathway; N(1)-(5-phospho-D-ribosyl)glycinamide from 5-phospho-alpha-D-ribose 1-diphosphate: step 2/2.</text>
</comment>
<dbReference type="PROSITE" id="PS50975">
    <property type="entry name" value="ATP_GRASP"/>
    <property type="match status" value="1"/>
</dbReference>
<gene>
    <name evidence="14" type="primary">purD</name>
    <name evidence="17" type="ORF">HNQ34_002273</name>
</gene>
<dbReference type="SUPFAM" id="SSF56059">
    <property type="entry name" value="Glutathione synthetase ATP-binding domain-like"/>
    <property type="match status" value="1"/>
</dbReference>
<keyword evidence="18" id="KW-1185">Reference proteome</keyword>
<dbReference type="EC" id="6.3.4.13" evidence="4 14"/>
<dbReference type="SUPFAM" id="SSF51246">
    <property type="entry name" value="Rudiment single hybrid motif"/>
    <property type="match status" value="1"/>
</dbReference>
<evidence type="ECO:0000256" key="3">
    <source>
        <dbReference type="ARBA" id="ARBA00005174"/>
    </source>
</evidence>
<evidence type="ECO:0000256" key="6">
    <source>
        <dbReference type="ARBA" id="ARBA00022723"/>
    </source>
</evidence>
<comment type="cofactor">
    <cofactor evidence="1">
        <name>Mn(2+)</name>
        <dbReference type="ChEBI" id="CHEBI:29035"/>
    </cofactor>
</comment>
<dbReference type="PANTHER" id="PTHR43472:SF1">
    <property type="entry name" value="PHOSPHORIBOSYLAMINE--GLYCINE LIGASE, CHLOROPLASTIC"/>
    <property type="match status" value="1"/>
</dbReference>
<name>A0A7W8IRA3_9BACL</name>
<dbReference type="Pfam" id="PF01071">
    <property type="entry name" value="GARS_A"/>
    <property type="match status" value="1"/>
</dbReference>
<organism evidence="17 18">
    <name type="scientific">Anoxybacteroides tepidamans</name>
    <dbReference type="NCBI Taxonomy" id="265948"/>
    <lineage>
        <taxon>Bacteria</taxon>
        <taxon>Bacillati</taxon>
        <taxon>Bacillota</taxon>
        <taxon>Bacilli</taxon>
        <taxon>Bacillales</taxon>
        <taxon>Anoxybacillaceae</taxon>
        <taxon>Anoxybacteroides</taxon>
    </lineage>
</organism>
<comment type="cofactor">
    <cofactor evidence="2">
        <name>Mg(2+)</name>
        <dbReference type="ChEBI" id="CHEBI:18420"/>
    </cofactor>
</comment>
<keyword evidence="9 15" id="KW-0067">ATP-binding</keyword>
<evidence type="ECO:0000256" key="14">
    <source>
        <dbReference type="HAMAP-Rule" id="MF_00138"/>
    </source>
</evidence>
<evidence type="ECO:0000256" key="2">
    <source>
        <dbReference type="ARBA" id="ARBA00001946"/>
    </source>
</evidence>
<protein>
    <recommendedName>
        <fullName evidence="4 14">Phosphoribosylamine--glycine ligase</fullName>
        <ecNumber evidence="4 14">6.3.4.13</ecNumber>
    </recommendedName>
    <alternativeName>
        <fullName evidence="14">GARS</fullName>
    </alternativeName>
    <alternativeName>
        <fullName evidence="12 14">Glycinamide ribonucleotide synthetase</fullName>
    </alternativeName>
    <alternativeName>
        <fullName evidence="13 14">Phosphoribosylglycinamide synthetase</fullName>
    </alternativeName>
</protein>
<evidence type="ECO:0000256" key="13">
    <source>
        <dbReference type="ARBA" id="ARBA00042864"/>
    </source>
</evidence>
<dbReference type="Gene3D" id="3.40.50.20">
    <property type="match status" value="1"/>
</dbReference>
<dbReference type="FunFam" id="3.30.1490.20:FF:000006">
    <property type="entry name" value="phosphoribosylamine--glycine ligase, chloroplastic-like"/>
    <property type="match status" value="1"/>
</dbReference>
<dbReference type="Gene3D" id="3.90.600.10">
    <property type="entry name" value="Phosphoribosylglycinamide synthetase, C-terminal domain"/>
    <property type="match status" value="1"/>
</dbReference>
<dbReference type="InterPro" id="IPR037123">
    <property type="entry name" value="PRibGlycinamide_synth_C_sf"/>
</dbReference>
<evidence type="ECO:0000256" key="5">
    <source>
        <dbReference type="ARBA" id="ARBA00022598"/>
    </source>
</evidence>
<dbReference type="PANTHER" id="PTHR43472">
    <property type="entry name" value="PHOSPHORIBOSYLAMINE--GLYCINE LIGASE"/>
    <property type="match status" value="1"/>
</dbReference>
<sequence length="427" mass="46070">MKVLIIGRGGREHAIAWKAAQSPLVTKLYAAPGNPGIAEVAELVPIAEHDTEALVQFAKNARIDLTIVGPEAPLLNGVVDRFQEEGLRIFGPRKEAALIEGSKAFAKELMKKYRVPTAEYQSFTSYEEAKAYVEQKGAPIVIKADGLAAGKGVTVAMTVQEAIDALYAMMVEEKFGEASKQVVVEEFLEGEEFSLMAFVHGEKAYPMAIAQDHKRAFDNDEGPNTGGMGAYSPVPQIAGEIVQQAVEQIIYPVAKALVAEGRPFTGVLYAGLIATAQGPKVIEFNARFGDPEAQVVLPRLENDLVQFIIDLLEGKEVALTWSKEAAIGVVLASKGYPEAYESGAVIEGLNELKESTLVFHAGTKTENGALCTNGGRVLLIAAKGATLEEAQQEAYAQIAKVRCDQLFYRRDIGHKAIAHAFSSHKQK</sequence>
<dbReference type="InterPro" id="IPR020559">
    <property type="entry name" value="PRibGlycinamide_synth_CS"/>
</dbReference>
<dbReference type="NCBIfam" id="TIGR00877">
    <property type="entry name" value="purD"/>
    <property type="match status" value="1"/>
</dbReference>
<keyword evidence="8 14" id="KW-0658">Purine biosynthesis</keyword>
<dbReference type="HAMAP" id="MF_00138">
    <property type="entry name" value="GARS"/>
    <property type="match status" value="1"/>
</dbReference>